<dbReference type="InterPro" id="IPR024932">
    <property type="entry name" value="ApbE"/>
</dbReference>
<comment type="cofactor">
    <cofactor evidence="1">
        <name>Mg(2+)</name>
        <dbReference type="ChEBI" id="CHEBI:18420"/>
    </cofactor>
</comment>
<dbReference type="SUPFAM" id="SSF143631">
    <property type="entry name" value="ApbE-like"/>
    <property type="match status" value="1"/>
</dbReference>
<evidence type="ECO:0000256" key="3">
    <source>
        <dbReference type="ARBA" id="ARBA00016337"/>
    </source>
</evidence>
<dbReference type="RefSeq" id="WP_079653437.1">
    <property type="nucleotide sequence ID" value="NZ_LT670846.1"/>
</dbReference>
<dbReference type="InterPro" id="IPR003374">
    <property type="entry name" value="ApbE-like_sf"/>
</dbReference>
<evidence type="ECO:0000256" key="9">
    <source>
        <dbReference type="ARBA" id="ARBA00031306"/>
    </source>
</evidence>
<dbReference type="OrthoDB" id="9778595at2"/>
<evidence type="ECO:0000256" key="8">
    <source>
        <dbReference type="ARBA" id="ARBA00022842"/>
    </source>
</evidence>
<evidence type="ECO:0000256" key="1">
    <source>
        <dbReference type="ARBA" id="ARBA00001946"/>
    </source>
</evidence>
<name>A0A1M6QHV4_9AQUI</name>
<proteinExistence type="predicted"/>
<dbReference type="Proteomes" id="UP000189810">
    <property type="component" value="Chromosome I"/>
</dbReference>
<dbReference type="Gene3D" id="3.10.520.10">
    <property type="entry name" value="ApbE-like domains"/>
    <property type="match status" value="1"/>
</dbReference>
<evidence type="ECO:0000256" key="7">
    <source>
        <dbReference type="ARBA" id="ARBA00022827"/>
    </source>
</evidence>
<dbReference type="GO" id="GO:0046872">
    <property type="term" value="F:metal ion binding"/>
    <property type="evidence" value="ECO:0007669"/>
    <property type="project" value="UniProtKB-KW"/>
</dbReference>
<sequence>MVWIITFLFLAYTAIAGVHLFHLMGTYAIVDLPEDKVYEAYRYLRDIEEKLSDYIENSEVSRINRMAGKEPVDVSEETYRAIEEAIYVSKLTDGAFDITVGSYTINYKRLGLLSKDKALSLIDYKKIKLEKGKVFLEKEGMAIDLGGIGKGYAVESAYQKLNTPWGFISIAGDMKIWGHRRRIAVYDPMTGGVLLEGINRKDVCLSTSGNYFRKHIIGKPNNITQVTVAYKDCGITDGLSTGLYAMEDSKLEEFMTKYPEFGVLILYKNGRVVCNRSFLEYVDIIYIHAGSSCKAEQH</sequence>
<accession>A0A1M6QHV4</accession>
<comment type="catalytic activity">
    <reaction evidence="10">
        <text>L-threonyl-[protein] + FAD = FMN-L-threonyl-[protein] + AMP + H(+)</text>
        <dbReference type="Rhea" id="RHEA:36847"/>
        <dbReference type="Rhea" id="RHEA-COMP:11060"/>
        <dbReference type="Rhea" id="RHEA-COMP:11061"/>
        <dbReference type="ChEBI" id="CHEBI:15378"/>
        <dbReference type="ChEBI" id="CHEBI:30013"/>
        <dbReference type="ChEBI" id="CHEBI:57692"/>
        <dbReference type="ChEBI" id="CHEBI:74257"/>
        <dbReference type="ChEBI" id="CHEBI:456215"/>
        <dbReference type="EC" id="2.7.1.180"/>
    </reaction>
</comment>
<dbReference type="PANTHER" id="PTHR30040">
    <property type="entry name" value="THIAMINE BIOSYNTHESIS LIPOPROTEIN APBE"/>
    <property type="match status" value="1"/>
</dbReference>
<dbReference type="GO" id="GO:0016740">
    <property type="term" value="F:transferase activity"/>
    <property type="evidence" value="ECO:0007669"/>
    <property type="project" value="UniProtKB-KW"/>
</dbReference>
<organism evidence="11 12">
    <name type="scientific">Thermocrinis minervae</name>
    <dbReference type="NCBI Taxonomy" id="381751"/>
    <lineage>
        <taxon>Bacteria</taxon>
        <taxon>Pseudomonadati</taxon>
        <taxon>Aquificota</taxon>
        <taxon>Aquificia</taxon>
        <taxon>Aquificales</taxon>
        <taxon>Aquificaceae</taxon>
        <taxon>Thermocrinis</taxon>
    </lineage>
</organism>
<evidence type="ECO:0000256" key="5">
    <source>
        <dbReference type="ARBA" id="ARBA00022679"/>
    </source>
</evidence>
<dbReference type="AlphaFoldDB" id="A0A1M6QHV4"/>
<keyword evidence="11" id="KW-0449">Lipoprotein</keyword>
<evidence type="ECO:0000256" key="6">
    <source>
        <dbReference type="ARBA" id="ARBA00022723"/>
    </source>
</evidence>
<keyword evidence="5" id="KW-0808">Transferase</keyword>
<reference evidence="11 12" key="1">
    <citation type="submission" date="2016-11" db="EMBL/GenBank/DDBJ databases">
        <authorList>
            <person name="Jaros S."/>
            <person name="Januszkiewicz K."/>
            <person name="Wedrychowicz H."/>
        </authorList>
    </citation>
    <scope>NUCLEOTIDE SEQUENCE [LARGE SCALE GENOMIC DNA]</scope>
    <source>
        <strain evidence="11 12">DSM 19557</strain>
    </source>
</reference>
<evidence type="ECO:0000313" key="11">
    <source>
        <dbReference type="EMBL" id="SHK19768.1"/>
    </source>
</evidence>
<dbReference type="EC" id="2.7.1.180" evidence="2"/>
<protein>
    <recommendedName>
        <fullName evidence="3">FAD:protein FMN transferase</fullName>
        <ecNumber evidence="2">2.7.1.180</ecNumber>
    </recommendedName>
    <alternativeName>
        <fullName evidence="9">Flavin transferase</fullName>
    </alternativeName>
</protein>
<keyword evidence="6" id="KW-0479">Metal-binding</keyword>
<keyword evidence="12" id="KW-1185">Reference proteome</keyword>
<evidence type="ECO:0000256" key="10">
    <source>
        <dbReference type="ARBA" id="ARBA00048540"/>
    </source>
</evidence>
<dbReference type="Pfam" id="PF02424">
    <property type="entry name" value="ApbE"/>
    <property type="match status" value="1"/>
</dbReference>
<dbReference type="STRING" id="381751.SAMN05444391_0244"/>
<keyword evidence="7" id="KW-0274">FAD</keyword>
<evidence type="ECO:0000256" key="4">
    <source>
        <dbReference type="ARBA" id="ARBA00022630"/>
    </source>
</evidence>
<gene>
    <name evidence="11" type="ORF">SAMN05444391_0244</name>
</gene>
<evidence type="ECO:0000256" key="2">
    <source>
        <dbReference type="ARBA" id="ARBA00011955"/>
    </source>
</evidence>
<keyword evidence="8" id="KW-0460">Magnesium</keyword>
<keyword evidence="4" id="KW-0285">Flavoprotein</keyword>
<dbReference type="EMBL" id="LT670846">
    <property type="protein sequence ID" value="SHK19768.1"/>
    <property type="molecule type" value="Genomic_DNA"/>
</dbReference>
<dbReference type="PANTHER" id="PTHR30040:SF2">
    <property type="entry name" value="FAD:PROTEIN FMN TRANSFERASE"/>
    <property type="match status" value="1"/>
</dbReference>
<evidence type="ECO:0000313" key="12">
    <source>
        <dbReference type="Proteomes" id="UP000189810"/>
    </source>
</evidence>